<feature type="compositionally biased region" description="Low complexity" evidence="3">
    <location>
        <begin position="266"/>
        <end position="279"/>
    </location>
</feature>
<keyword evidence="4" id="KW-1133">Transmembrane helix</keyword>
<dbReference type="SUPFAM" id="SSF48452">
    <property type="entry name" value="TPR-like"/>
    <property type="match status" value="1"/>
</dbReference>
<dbReference type="InterPro" id="IPR018392">
    <property type="entry name" value="LysM"/>
</dbReference>
<keyword evidence="1" id="KW-0805">Transcription regulation</keyword>
<dbReference type="InterPro" id="IPR036388">
    <property type="entry name" value="WH-like_DNA-bd_sf"/>
</dbReference>
<evidence type="ECO:0000256" key="2">
    <source>
        <dbReference type="ARBA" id="ARBA00023163"/>
    </source>
</evidence>
<dbReference type="InterPro" id="IPR011990">
    <property type="entry name" value="TPR-like_helical_dom_sf"/>
</dbReference>
<feature type="compositionally biased region" description="Polar residues" evidence="3">
    <location>
        <begin position="280"/>
        <end position="297"/>
    </location>
</feature>
<feature type="region of interest" description="Disordered" evidence="3">
    <location>
        <begin position="716"/>
        <end position="747"/>
    </location>
</feature>
<name>A0ABP5H5U6_9ACTN</name>
<feature type="compositionally biased region" description="Polar residues" evidence="3">
    <location>
        <begin position="728"/>
        <end position="741"/>
    </location>
</feature>
<dbReference type="PANTHER" id="PTHR35807:SF1">
    <property type="entry name" value="TRANSCRIPTIONAL REGULATOR REDD"/>
    <property type="match status" value="1"/>
</dbReference>
<evidence type="ECO:0000256" key="3">
    <source>
        <dbReference type="SAM" id="MobiDB-lite"/>
    </source>
</evidence>
<dbReference type="SMART" id="SM01043">
    <property type="entry name" value="BTAD"/>
    <property type="match status" value="1"/>
</dbReference>
<dbReference type="Gene3D" id="1.10.10.10">
    <property type="entry name" value="Winged helix-like DNA-binding domain superfamily/Winged helix DNA-binding domain"/>
    <property type="match status" value="1"/>
</dbReference>
<dbReference type="Gene3D" id="1.25.40.10">
    <property type="entry name" value="Tetratricopeptide repeat domain"/>
    <property type="match status" value="1"/>
</dbReference>
<feature type="compositionally biased region" description="Low complexity" evidence="3">
    <location>
        <begin position="1025"/>
        <end position="1034"/>
    </location>
</feature>
<accession>A0ABP5H5U6</accession>
<feature type="domain" description="LysM" evidence="5">
    <location>
        <begin position="179"/>
        <end position="235"/>
    </location>
</feature>
<feature type="compositionally biased region" description="Acidic residues" evidence="3">
    <location>
        <begin position="438"/>
        <end position="463"/>
    </location>
</feature>
<evidence type="ECO:0000259" key="5">
    <source>
        <dbReference type="PROSITE" id="PS51782"/>
    </source>
</evidence>
<comment type="caution">
    <text evidence="6">The sequence shown here is derived from an EMBL/GenBank/DDBJ whole genome shotgun (WGS) entry which is preliminary data.</text>
</comment>
<feature type="region of interest" description="Disordered" evidence="3">
    <location>
        <begin position="253"/>
        <end position="322"/>
    </location>
</feature>
<keyword evidence="4" id="KW-0812">Transmembrane</keyword>
<dbReference type="InterPro" id="IPR036779">
    <property type="entry name" value="LysM_dom_sf"/>
</dbReference>
<dbReference type="Pfam" id="PF01476">
    <property type="entry name" value="LysM"/>
    <property type="match status" value="1"/>
</dbReference>
<feature type="transmembrane region" description="Helical" evidence="4">
    <location>
        <begin position="78"/>
        <end position="100"/>
    </location>
</feature>
<feature type="transmembrane region" description="Helical" evidence="4">
    <location>
        <begin position="20"/>
        <end position="39"/>
    </location>
</feature>
<dbReference type="EMBL" id="BAAAQN010000093">
    <property type="protein sequence ID" value="GAA2063765.1"/>
    <property type="molecule type" value="Genomic_DNA"/>
</dbReference>
<keyword evidence="7" id="KW-1185">Reference proteome</keyword>
<evidence type="ECO:0000313" key="7">
    <source>
        <dbReference type="Proteomes" id="UP001500751"/>
    </source>
</evidence>
<dbReference type="PROSITE" id="PS51782">
    <property type="entry name" value="LYSM"/>
    <property type="match status" value="1"/>
</dbReference>
<dbReference type="RefSeq" id="WP_344671806.1">
    <property type="nucleotide sequence ID" value="NZ_BAAAQN010000093.1"/>
</dbReference>
<evidence type="ECO:0000313" key="6">
    <source>
        <dbReference type="EMBL" id="GAA2063765.1"/>
    </source>
</evidence>
<keyword evidence="4" id="KW-0472">Membrane</keyword>
<protein>
    <recommendedName>
        <fullName evidence="5">LysM domain-containing protein</fullName>
    </recommendedName>
</protein>
<feature type="region of interest" description="Disordered" evidence="3">
    <location>
        <begin position="417"/>
        <end position="466"/>
    </location>
</feature>
<sequence>MAILKALGATARGITRLVKALLAAAITIGVLAGIPWGLLHYAGDPLPHSVPSLDAVKHTLTNPMTPQMLLKALSVVGWYLWLILAVSFAVELVAAARRVNAPHVPTLGPTQALAAALITAIGLTALLRAAPAHAAETSSASVPTGGRVAATAPALAGTGGLTTAHLTVGSATSSAPRESVHTVKPGESLYSIAKEDLGNGDDWPQLYKLNAGVAQADGDKLTNPDLIRPDWKIRITATAADPATSITGAKAVPAPTAQTPVPPAPATSAPALSAPTAQPSVTGPATPSAPHTATRNPSHPAVADDSGQQHAVRRHGGAAVGLPDGGAIGITLAVALGSALVLARRWRTRLSDPRFPTPEPPLPGALQAARRAHLALTAPTPLPAPQPDEPALVDEDLYDVPGDDEDHELLEVTRTVAANTDGVREREAADSQDPIDGYFDDDDPDPDWLGEASDEEDDGEEPDYGLGIRYGVPLAPGSISAAERDGAEIPLPPTGPGLGLVGPGAAGAARAIAASVLSAGAPDRTADLARLIIPAADLAMRLGVEAAALSELTRGVPELTATADLATAIGEAEVHALWRTSLLEEYEVPDLDALAEQHPEEVDCPPLVLMASPARADALRIAALIESAAHLRITAVMLGAHPTGVTAFVEADGRVSGPGLADWAGTRLFDLSADSFTAVLRLLAAASGNQLPAQEPAPPAPRAELTVVANQGASDQVPTALGDDAPPTRQQNVAADMPSSSHSDDGAEDGLAVPRLVLVADPAEQIAADMLQAWSQRSVRISVLGPLRIEANGAPVTKMRSQARTLAALLAWKGAVGISDAGIDAACMPDEDDLERVARWRQDGLKSLRARLRESTGHKTGRFVELRDRREYLLDSEQVAVDLWLFRALHAAAGAAREEPDQLRWLRHAVEVCGGELLADQTSPDFAWADSPRVTVRSEQVEVLTRYAELAARAGEQERALAALRRAASIADDNEYIYRRMFDLLAELGRHAEIAAQMQVLDAAADAVGATVSTATRQHAASLLRPGAAASTSPGGPGRSDR</sequence>
<dbReference type="Proteomes" id="UP001500751">
    <property type="component" value="Unassembled WGS sequence"/>
</dbReference>
<dbReference type="Pfam" id="PF03704">
    <property type="entry name" value="BTAD"/>
    <property type="match status" value="1"/>
</dbReference>
<dbReference type="Gene3D" id="3.10.350.10">
    <property type="entry name" value="LysM domain"/>
    <property type="match status" value="1"/>
</dbReference>
<organism evidence="6 7">
    <name type="scientific">Catenulispora yoronensis</name>
    <dbReference type="NCBI Taxonomy" id="450799"/>
    <lineage>
        <taxon>Bacteria</taxon>
        <taxon>Bacillati</taxon>
        <taxon>Actinomycetota</taxon>
        <taxon>Actinomycetes</taxon>
        <taxon>Catenulisporales</taxon>
        <taxon>Catenulisporaceae</taxon>
        <taxon>Catenulispora</taxon>
    </lineage>
</organism>
<feature type="region of interest" description="Disordered" evidence="3">
    <location>
        <begin position="1021"/>
        <end position="1042"/>
    </location>
</feature>
<feature type="transmembrane region" description="Helical" evidence="4">
    <location>
        <begin position="112"/>
        <end position="130"/>
    </location>
</feature>
<evidence type="ECO:0000256" key="4">
    <source>
        <dbReference type="SAM" id="Phobius"/>
    </source>
</evidence>
<evidence type="ECO:0000256" key="1">
    <source>
        <dbReference type="ARBA" id="ARBA00023015"/>
    </source>
</evidence>
<gene>
    <name evidence="6" type="ORF">GCM10009839_88960</name>
</gene>
<dbReference type="PANTHER" id="PTHR35807">
    <property type="entry name" value="TRANSCRIPTIONAL REGULATOR REDD-RELATED"/>
    <property type="match status" value="1"/>
</dbReference>
<dbReference type="InterPro" id="IPR051677">
    <property type="entry name" value="AfsR-DnrI-RedD_regulator"/>
</dbReference>
<proteinExistence type="predicted"/>
<keyword evidence="2" id="KW-0804">Transcription</keyword>
<reference evidence="7" key="1">
    <citation type="journal article" date="2019" name="Int. J. Syst. Evol. Microbiol.">
        <title>The Global Catalogue of Microorganisms (GCM) 10K type strain sequencing project: providing services to taxonomists for standard genome sequencing and annotation.</title>
        <authorList>
            <consortium name="The Broad Institute Genomics Platform"/>
            <consortium name="The Broad Institute Genome Sequencing Center for Infectious Disease"/>
            <person name="Wu L."/>
            <person name="Ma J."/>
        </authorList>
    </citation>
    <scope>NUCLEOTIDE SEQUENCE [LARGE SCALE GENOMIC DNA]</scope>
    <source>
        <strain evidence="7">JCM 16014</strain>
    </source>
</reference>
<dbReference type="CDD" id="cd00118">
    <property type="entry name" value="LysM"/>
    <property type="match status" value="1"/>
</dbReference>
<dbReference type="InterPro" id="IPR005158">
    <property type="entry name" value="BTAD"/>
</dbReference>